<keyword evidence="4" id="KW-1185">Reference proteome</keyword>
<evidence type="ECO:0000256" key="1">
    <source>
        <dbReference type="ARBA" id="ARBA00022741"/>
    </source>
</evidence>
<keyword evidence="2" id="KW-0067">ATP-binding</keyword>
<protein>
    <submittedName>
        <fullName evidence="3">P-loop containing nucleoside triphosphate hydrolase</fullName>
    </submittedName>
</protein>
<dbReference type="EMBL" id="CP137312">
    <property type="protein sequence ID" value="WQF87393.1"/>
    <property type="molecule type" value="Genomic_DNA"/>
</dbReference>
<proteinExistence type="predicted"/>
<name>A0AAX4IWC4_9PEZI</name>
<dbReference type="AlphaFoldDB" id="A0AAX4IWC4"/>
<dbReference type="GO" id="GO:0042626">
    <property type="term" value="F:ATPase-coupled transmembrane transporter activity"/>
    <property type="evidence" value="ECO:0007669"/>
    <property type="project" value="TreeGrafter"/>
</dbReference>
<accession>A0AAX4IWC4</accession>
<dbReference type="PANTHER" id="PTHR24223:SF404">
    <property type="entry name" value="ABC MULTIDRUG TRANSPORTER (EUROFUNG)-RELATED"/>
    <property type="match status" value="1"/>
</dbReference>
<dbReference type="GO" id="GO:0005524">
    <property type="term" value="F:ATP binding"/>
    <property type="evidence" value="ECO:0007669"/>
    <property type="project" value="UniProtKB-KW"/>
</dbReference>
<dbReference type="SUPFAM" id="SSF52540">
    <property type="entry name" value="P-loop containing nucleoside triphosphate hydrolases"/>
    <property type="match status" value="1"/>
</dbReference>
<keyword evidence="3" id="KW-0378">Hydrolase</keyword>
<gene>
    <name evidence="3" type="ORF">CDEST_12407</name>
</gene>
<dbReference type="Proteomes" id="UP001322277">
    <property type="component" value="Chromosome 8"/>
</dbReference>
<sequence>MSFGLGVINCKTICLTQLPPAIGLLGRVNPNCSVLPLVPSRNASLVRLPPLHSVKSKVLHGKLTKLKSSLGAVIRVRRSVTETETEAIASKMPLPMRLPPDGALAFTNAHVAIRACSGSGKISLILNLLQMMEEREGKIELDGIDVSTLVPAELRSRFKFVSQYFFLMPGNVHFDIDSLGACLDDADISWALEKLAVVISSETKATWIRSLGIDAESLTQSIVDTEFGGCTVLAVMHLPAHVALNNRVALIGDGELLESGEPYFLIFDEGKFSELHRLNRNLSENSPLRLD</sequence>
<dbReference type="PANTHER" id="PTHR24223">
    <property type="entry name" value="ATP-BINDING CASSETTE SUB-FAMILY C"/>
    <property type="match status" value="1"/>
</dbReference>
<evidence type="ECO:0000313" key="4">
    <source>
        <dbReference type="Proteomes" id="UP001322277"/>
    </source>
</evidence>
<dbReference type="InterPro" id="IPR027417">
    <property type="entry name" value="P-loop_NTPase"/>
</dbReference>
<evidence type="ECO:0000313" key="3">
    <source>
        <dbReference type="EMBL" id="WQF87393.1"/>
    </source>
</evidence>
<dbReference type="RefSeq" id="XP_062784614.1">
    <property type="nucleotide sequence ID" value="XM_062928563.1"/>
</dbReference>
<keyword evidence="1" id="KW-0547">Nucleotide-binding</keyword>
<dbReference type="GeneID" id="87948907"/>
<dbReference type="Gene3D" id="3.40.50.300">
    <property type="entry name" value="P-loop containing nucleotide triphosphate hydrolases"/>
    <property type="match status" value="1"/>
</dbReference>
<reference evidence="4" key="1">
    <citation type="journal article" date="2023" name="bioRxiv">
        <title>Complete genome of the Medicago anthracnose fungus, Colletotrichum destructivum, reveals a mini-chromosome-like region within a core chromosome.</title>
        <authorList>
            <person name="Lapalu N."/>
            <person name="Simon A."/>
            <person name="Lu A."/>
            <person name="Plaumann P.-L."/>
            <person name="Amselem J."/>
            <person name="Pigne S."/>
            <person name="Auger A."/>
            <person name="Koch C."/>
            <person name="Dallery J.-F."/>
            <person name="O'Connell R.J."/>
        </authorList>
    </citation>
    <scope>NUCLEOTIDE SEQUENCE [LARGE SCALE GENOMIC DNA]</scope>
    <source>
        <strain evidence="4">CBS 520.97</strain>
    </source>
</reference>
<evidence type="ECO:0000256" key="2">
    <source>
        <dbReference type="ARBA" id="ARBA00022840"/>
    </source>
</evidence>
<organism evidence="3 4">
    <name type="scientific">Colletotrichum destructivum</name>
    <dbReference type="NCBI Taxonomy" id="34406"/>
    <lineage>
        <taxon>Eukaryota</taxon>
        <taxon>Fungi</taxon>
        <taxon>Dikarya</taxon>
        <taxon>Ascomycota</taxon>
        <taxon>Pezizomycotina</taxon>
        <taxon>Sordariomycetes</taxon>
        <taxon>Hypocreomycetidae</taxon>
        <taxon>Glomerellales</taxon>
        <taxon>Glomerellaceae</taxon>
        <taxon>Colletotrichum</taxon>
        <taxon>Colletotrichum destructivum species complex</taxon>
    </lineage>
</organism>
<dbReference type="InterPro" id="IPR050173">
    <property type="entry name" value="ABC_transporter_C-like"/>
</dbReference>
<dbReference type="KEGG" id="cdet:87948907"/>
<dbReference type="GO" id="GO:0016020">
    <property type="term" value="C:membrane"/>
    <property type="evidence" value="ECO:0007669"/>
    <property type="project" value="TreeGrafter"/>
</dbReference>
<dbReference type="GO" id="GO:0016787">
    <property type="term" value="F:hydrolase activity"/>
    <property type="evidence" value="ECO:0007669"/>
    <property type="project" value="UniProtKB-KW"/>
</dbReference>